<evidence type="ECO:0000256" key="7">
    <source>
        <dbReference type="SAM" id="Phobius"/>
    </source>
</evidence>
<feature type="domain" description="ABC3 transporter permease C-terminal" evidence="8">
    <location>
        <begin position="268"/>
        <end position="397"/>
    </location>
</feature>
<name>A0A410FT24_BIPS1</name>
<gene>
    <name evidence="9" type="ORF">BIP78_0397</name>
</gene>
<feature type="transmembrane region" description="Helical" evidence="7">
    <location>
        <begin position="265"/>
        <end position="288"/>
    </location>
</feature>
<evidence type="ECO:0000256" key="6">
    <source>
        <dbReference type="ARBA" id="ARBA00023136"/>
    </source>
</evidence>
<evidence type="ECO:0000313" key="9">
    <source>
        <dbReference type="EMBL" id="QAA76163.1"/>
    </source>
</evidence>
<protein>
    <recommendedName>
        <fullName evidence="8">ABC3 transporter permease C-terminal domain-containing protein</fullName>
    </recommendedName>
</protein>
<evidence type="ECO:0000256" key="1">
    <source>
        <dbReference type="ARBA" id="ARBA00004651"/>
    </source>
</evidence>
<evidence type="ECO:0000259" key="8">
    <source>
        <dbReference type="Pfam" id="PF02687"/>
    </source>
</evidence>
<evidence type="ECO:0000256" key="2">
    <source>
        <dbReference type="ARBA" id="ARBA00005236"/>
    </source>
</evidence>
<keyword evidence="6 7" id="KW-0472">Membrane</keyword>
<dbReference type="PANTHER" id="PTHR30489:SF0">
    <property type="entry name" value="LIPOPROTEIN-RELEASING SYSTEM TRANSMEMBRANE PROTEIN LOLE"/>
    <property type="match status" value="1"/>
</dbReference>
<dbReference type="Proteomes" id="UP000287233">
    <property type="component" value="Chromosome"/>
</dbReference>
<dbReference type="InterPro" id="IPR003838">
    <property type="entry name" value="ABC3_permease_C"/>
</dbReference>
<reference evidence="10" key="1">
    <citation type="submission" date="2018-12" db="EMBL/GenBank/DDBJ databases">
        <title>Complete genome sequence of an uncultured bacterium of the candidate phylum Bipolaricaulota.</title>
        <authorList>
            <person name="Kadnikov V.V."/>
            <person name="Mardanov A.V."/>
            <person name="Beletsky A.V."/>
            <person name="Frank Y.A."/>
            <person name="Karnachuk O.V."/>
            <person name="Ravin N.V."/>
        </authorList>
    </citation>
    <scope>NUCLEOTIDE SEQUENCE [LARGE SCALE GENOMIC DNA]</scope>
</reference>
<dbReference type="GO" id="GO:0098797">
    <property type="term" value="C:plasma membrane protein complex"/>
    <property type="evidence" value="ECO:0007669"/>
    <property type="project" value="TreeGrafter"/>
</dbReference>
<proteinExistence type="inferred from homology"/>
<dbReference type="KEGG" id="bih:BIP78_0397"/>
<evidence type="ECO:0000256" key="5">
    <source>
        <dbReference type="ARBA" id="ARBA00022989"/>
    </source>
</evidence>
<comment type="similarity">
    <text evidence="2">Belongs to the ABC-4 integral membrane protein family. LolC/E subfamily.</text>
</comment>
<keyword evidence="4 7" id="KW-0812">Transmembrane</keyword>
<dbReference type="AlphaFoldDB" id="A0A410FT24"/>
<evidence type="ECO:0000256" key="3">
    <source>
        <dbReference type="ARBA" id="ARBA00022475"/>
    </source>
</evidence>
<evidence type="ECO:0000313" key="10">
    <source>
        <dbReference type="Proteomes" id="UP000287233"/>
    </source>
</evidence>
<keyword evidence="3" id="KW-1003">Cell membrane</keyword>
<evidence type="ECO:0000256" key="4">
    <source>
        <dbReference type="ARBA" id="ARBA00022692"/>
    </source>
</evidence>
<feature type="transmembrane region" description="Helical" evidence="7">
    <location>
        <begin position="21"/>
        <end position="44"/>
    </location>
</feature>
<keyword evidence="5 7" id="KW-1133">Transmembrane helix</keyword>
<dbReference type="GO" id="GO:0044874">
    <property type="term" value="P:lipoprotein localization to outer membrane"/>
    <property type="evidence" value="ECO:0007669"/>
    <property type="project" value="TreeGrafter"/>
</dbReference>
<dbReference type="EMBL" id="CP034928">
    <property type="protein sequence ID" value="QAA76163.1"/>
    <property type="molecule type" value="Genomic_DNA"/>
</dbReference>
<feature type="transmembrane region" description="Helical" evidence="7">
    <location>
        <begin position="308"/>
        <end position="335"/>
    </location>
</feature>
<dbReference type="Pfam" id="PF02687">
    <property type="entry name" value="FtsX"/>
    <property type="match status" value="1"/>
</dbReference>
<organism evidence="9 10">
    <name type="scientific">Bipolaricaulis sibiricus</name>
    <dbReference type="NCBI Taxonomy" id="2501609"/>
    <lineage>
        <taxon>Bacteria</taxon>
        <taxon>Candidatus Bipolaricaulota</taxon>
        <taxon>Candidatus Bipolaricaulia</taxon>
        <taxon>Candidatus Bipolaricaulales</taxon>
        <taxon>Candidatus Bipolaricaulaceae</taxon>
        <taxon>Candidatus Bipolaricaulis</taxon>
    </lineage>
</organism>
<feature type="transmembrane region" description="Helical" evidence="7">
    <location>
        <begin position="368"/>
        <end position="387"/>
    </location>
</feature>
<dbReference type="InterPro" id="IPR051447">
    <property type="entry name" value="Lipoprotein-release_system"/>
</dbReference>
<dbReference type="PANTHER" id="PTHR30489">
    <property type="entry name" value="LIPOPROTEIN-RELEASING SYSTEM TRANSMEMBRANE PROTEIN LOLE"/>
    <property type="match status" value="1"/>
</dbReference>
<sequence length="404" mass="42450">MTGIVQMAWRNLWRHKVRTGLMMGIVFFGSLIVLLMWGFTAGVFDSLIRTHVELDYGAVKIHRAGYRLDPVPTRGFTPPQLERVVAAVDAVPGATSAPRLVAYGLLRSAYGATGVEIRGVDPQREPAVTRVAEALVEGRFLQEPAEALLGARAARALDVRVGERIVLLSQGPAGTASRGFVVVGLVATGLASLDERTVLVSLSDAQAMLGVDGATEVAVALPRGGRHDPAAATLGAELGPGYEVLTFARGNPLVTGFIQGNTGEMVLTMLLLAFLAGFGVANTVLFSVIERTREFGVMAALGMGARRLALLVITESVIVSALGFAAAALGGYFLVGYFARAGIPLGPLATMMAEVGIPPRIYAAAEGWHWGASLVVVLATGAVAAWYPARRAAKLDPVEAIREI</sequence>
<accession>A0A410FT24</accession>
<comment type="subcellular location">
    <subcellularLocation>
        <location evidence="1">Cell membrane</location>
        <topology evidence="1">Multi-pass membrane protein</topology>
    </subcellularLocation>
</comment>